<dbReference type="Gene3D" id="3.30.1330.20">
    <property type="entry name" value="Tubulin/FtsZ, C-terminal domain"/>
    <property type="match status" value="1"/>
</dbReference>
<evidence type="ECO:0000256" key="2">
    <source>
        <dbReference type="ARBA" id="ARBA00023134"/>
    </source>
</evidence>
<protein>
    <recommendedName>
        <fullName evidence="5">Cell division GTPase</fullName>
    </recommendedName>
</protein>
<reference evidence="4" key="1">
    <citation type="submission" date="2016-11" db="EMBL/GenBank/DDBJ databases">
        <authorList>
            <person name="Varghese N."/>
            <person name="Submissions S."/>
        </authorList>
    </citation>
    <scope>NUCLEOTIDE SEQUENCE [LARGE SCALE GENOMIC DNA]</scope>
    <source>
        <strain evidence="4">DSM 2635</strain>
    </source>
</reference>
<sequence length="246" mass="27959">MNNLNNLTKNAKIIGIGDDGIKTLDSIIDKIKDTMDIEKISINQDIDKDYVRGLLDGVDILTLTYSSKDLRSKEIVKAIGYMASERRVLSIGLDSSPDEIKDDLGLNRELKISKNIELIDLVKMMVDSVSDLCMINIDLTDLKELLSTDKSIKYTYGEFDKSSSYDDITKLLFENMKDTGKEFIDKKSIIFVDMDENYIGEDATLIELNELLNKIEKNSRSKAESIFSLYLRKQLDAKIRVGIIYN</sequence>
<name>A0A1M5KPM1_9FIRM</name>
<gene>
    <name evidence="3" type="ORF">SAMN04488530_10356</name>
</gene>
<keyword evidence="4" id="KW-1185">Reference proteome</keyword>
<dbReference type="AlphaFoldDB" id="A0A1M5KPM1"/>
<evidence type="ECO:0000313" key="3">
    <source>
        <dbReference type="EMBL" id="SHG54469.1"/>
    </source>
</evidence>
<dbReference type="RefSeq" id="WP_073123838.1">
    <property type="nucleotide sequence ID" value="NZ_BAABCH010000103.1"/>
</dbReference>
<keyword evidence="2" id="KW-0342">GTP-binding</keyword>
<dbReference type="OrthoDB" id="1750492at2"/>
<dbReference type="EMBL" id="FQWX01000003">
    <property type="protein sequence ID" value="SHG54469.1"/>
    <property type="molecule type" value="Genomic_DNA"/>
</dbReference>
<dbReference type="InterPro" id="IPR037103">
    <property type="entry name" value="Tubulin/FtsZ-like_C"/>
</dbReference>
<evidence type="ECO:0008006" key="5">
    <source>
        <dbReference type="Google" id="ProtNLM"/>
    </source>
</evidence>
<proteinExistence type="predicted"/>
<evidence type="ECO:0000256" key="1">
    <source>
        <dbReference type="ARBA" id="ARBA00022741"/>
    </source>
</evidence>
<organism evidence="3 4">
    <name type="scientific">Asaccharospora irregularis DSM 2635</name>
    <dbReference type="NCBI Taxonomy" id="1121321"/>
    <lineage>
        <taxon>Bacteria</taxon>
        <taxon>Bacillati</taxon>
        <taxon>Bacillota</taxon>
        <taxon>Clostridia</taxon>
        <taxon>Peptostreptococcales</taxon>
        <taxon>Peptostreptococcaceae</taxon>
        <taxon>Asaccharospora</taxon>
    </lineage>
</organism>
<accession>A0A1M5KPM1</accession>
<keyword evidence="1" id="KW-0547">Nucleotide-binding</keyword>
<evidence type="ECO:0000313" key="4">
    <source>
        <dbReference type="Proteomes" id="UP000243255"/>
    </source>
</evidence>
<dbReference type="GO" id="GO:0005525">
    <property type="term" value="F:GTP binding"/>
    <property type="evidence" value="ECO:0007669"/>
    <property type="project" value="UniProtKB-KW"/>
</dbReference>
<dbReference type="Proteomes" id="UP000243255">
    <property type="component" value="Unassembled WGS sequence"/>
</dbReference>
<dbReference type="STRING" id="1121321.SAMN04488530_10356"/>